<dbReference type="NCBIfam" id="TIGR00367">
    <property type="entry name" value="calcium/sodium antiporter"/>
    <property type="match status" value="1"/>
</dbReference>
<dbReference type="InterPro" id="IPR044880">
    <property type="entry name" value="NCX_ion-bd_dom_sf"/>
</dbReference>
<evidence type="ECO:0000256" key="4">
    <source>
        <dbReference type="ARBA" id="ARBA00023136"/>
    </source>
</evidence>
<evidence type="ECO:0000313" key="7">
    <source>
        <dbReference type="EMBL" id="PQO34124.1"/>
    </source>
</evidence>
<feature type="transmembrane region" description="Helical" evidence="5">
    <location>
        <begin position="334"/>
        <end position="354"/>
    </location>
</feature>
<dbReference type="Gene3D" id="1.20.1420.30">
    <property type="entry name" value="NCX, central ion-binding region"/>
    <property type="match status" value="1"/>
</dbReference>
<evidence type="ECO:0000256" key="1">
    <source>
        <dbReference type="ARBA" id="ARBA00004141"/>
    </source>
</evidence>
<dbReference type="Pfam" id="PF01699">
    <property type="entry name" value="Na_Ca_ex"/>
    <property type="match status" value="2"/>
</dbReference>
<feature type="transmembrane region" description="Helical" evidence="5">
    <location>
        <begin position="240"/>
        <end position="262"/>
    </location>
</feature>
<feature type="transmembrane region" description="Helical" evidence="5">
    <location>
        <begin position="209"/>
        <end position="233"/>
    </location>
</feature>
<protein>
    <submittedName>
        <fullName evidence="7">Sodium:calcium antiporter</fullName>
    </submittedName>
</protein>
<evidence type="ECO:0000256" key="3">
    <source>
        <dbReference type="ARBA" id="ARBA00022989"/>
    </source>
</evidence>
<feature type="transmembrane region" description="Helical" evidence="5">
    <location>
        <begin position="274"/>
        <end position="293"/>
    </location>
</feature>
<feature type="transmembrane region" description="Helical" evidence="5">
    <location>
        <begin position="68"/>
        <end position="91"/>
    </location>
</feature>
<organism evidence="7 8">
    <name type="scientific">Blastopirellula marina</name>
    <dbReference type="NCBI Taxonomy" id="124"/>
    <lineage>
        <taxon>Bacteria</taxon>
        <taxon>Pseudomonadati</taxon>
        <taxon>Planctomycetota</taxon>
        <taxon>Planctomycetia</taxon>
        <taxon>Pirellulales</taxon>
        <taxon>Pirellulaceae</taxon>
        <taxon>Blastopirellula</taxon>
    </lineage>
</organism>
<feature type="transmembrane region" description="Helical" evidence="5">
    <location>
        <begin position="305"/>
        <end position="322"/>
    </location>
</feature>
<feature type="transmembrane region" description="Helical" evidence="5">
    <location>
        <begin position="168"/>
        <end position="189"/>
    </location>
</feature>
<keyword evidence="4 5" id="KW-0472">Membrane</keyword>
<feature type="transmembrane region" description="Helical" evidence="5">
    <location>
        <begin position="130"/>
        <end position="147"/>
    </location>
</feature>
<dbReference type="PANTHER" id="PTHR10846:SF8">
    <property type="entry name" value="INNER MEMBRANE PROTEIN YRBG"/>
    <property type="match status" value="1"/>
</dbReference>
<dbReference type="GO" id="GO:0006874">
    <property type="term" value="P:intracellular calcium ion homeostasis"/>
    <property type="evidence" value="ECO:0007669"/>
    <property type="project" value="TreeGrafter"/>
</dbReference>
<dbReference type="PANTHER" id="PTHR10846">
    <property type="entry name" value="SODIUM/POTASSIUM/CALCIUM EXCHANGER"/>
    <property type="match status" value="1"/>
</dbReference>
<evidence type="ECO:0000259" key="6">
    <source>
        <dbReference type="Pfam" id="PF01699"/>
    </source>
</evidence>
<evidence type="ECO:0000256" key="2">
    <source>
        <dbReference type="ARBA" id="ARBA00022692"/>
    </source>
</evidence>
<feature type="domain" description="Sodium/calcium exchanger membrane region" evidence="6">
    <location>
        <begin position="6"/>
        <end position="145"/>
    </location>
</feature>
<dbReference type="Proteomes" id="UP000238322">
    <property type="component" value="Unassembled WGS sequence"/>
</dbReference>
<proteinExistence type="predicted"/>
<dbReference type="InterPro" id="IPR004837">
    <property type="entry name" value="NaCa_Exmemb"/>
</dbReference>
<evidence type="ECO:0000256" key="5">
    <source>
        <dbReference type="SAM" id="Phobius"/>
    </source>
</evidence>
<name>A0A2S8FQK7_9BACT</name>
<dbReference type="InterPro" id="IPR004481">
    <property type="entry name" value="K/Na/Ca-exchanger"/>
</dbReference>
<keyword evidence="2 5" id="KW-0812">Transmembrane</keyword>
<dbReference type="GO" id="GO:0008273">
    <property type="term" value="F:calcium, potassium:sodium antiporter activity"/>
    <property type="evidence" value="ECO:0007669"/>
    <property type="project" value="TreeGrafter"/>
</dbReference>
<dbReference type="RefSeq" id="WP_105329828.1">
    <property type="nucleotide sequence ID" value="NZ_PUHY01000010.1"/>
</dbReference>
<dbReference type="Gene3D" id="6.10.280.80">
    <property type="entry name" value="NCX, peripheral helical region"/>
    <property type="match status" value="1"/>
</dbReference>
<comment type="subcellular location">
    <subcellularLocation>
        <location evidence="1">Membrane</location>
        <topology evidence="1">Multi-pass membrane protein</topology>
    </subcellularLocation>
</comment>
<feature type="transmembrane region" description="Helical" evidence="5">
    <location>
        <begin position="103"/>
        <end position="124"/>
    </location>
</feature>
<dbReference type="EMBL" id="PUHY01000010">
    <property type="protein sequence ID" value="PQO34124.1"/>
    <property type="molecule type" value="Genomic_DNA"/>
</dbReference>
<evidence type="ECO:0000313" key="8">
    <source>
        <dbReference type="Proteomes" id="UP000238322"/>
    </source>
</evidence>
<keyword evidence="3 5" id="KW-1133">Transmembrane helix</keyword>
<dbReference type="AlphaFoldDB" id="A0A2S8FQK7"/>
<dbReference type="OrthoDB" id="9794225at2"/>
<dbReference type="GO" id="GO:0005262">
    <property type="term" value="F:calcium channel activity"/>
    <property type="evidence" value="ECO:0007669"/>
    <property type="project" value="TreeGrafter"/>
</dbReference>
<accession>A0A2S8FQK7</accession>
<feature type="domain" description="Sodium/calcium exchanger membrane region" evidence="6">
    <location>
        <begin position="176"/>
        <end position="318"/>
    </location>
</feature>
<gene>
    <name evidence="7" type="ORF">C5Y83_11320</name>
</gene>
<comment type="caution">
    <text evidence="7">The sequence shown here is derived from an EMBL/GenBank/DDBJ whole genome shotgun (WGS) entry which is preliminary data.</text>
</comment>
<sequence length="372" mass="39394">MLVASGLIVLGLVVLVVGGDLLVRGASGIASLLGISPLVIGLTVVAFGTSAPELAVSLSASSGDAAEIAVGNVLGSNIFNVLFILGISALVTPLSVASQLIRLEVPFMVGVAILLWVLGMNGHLGHVEGSLLFGTLMIYIVWSIWQSRRESKKVVEEYEEEFDNPPKSIWDALLQLVWIVLGLIGLAYGSQWLVDGAVMIARKLNMSELLIGLTIVAVGTSLPEVVASVMASIKGERDIAVGNVVGSNLFNMMCVLGLTAIVVPEGVPVPQTAIWQEFPVMIAVCAICLPIFFTGGRIERWEGAMLFGYYILYTTYLVLGAIESPYAPMLGKAMLFGLVPLTILILTVSVLNSLRSTPDLPSEEAPEEATAD</sequence>
<reference evidence="7 8" key="1">
    <citation type="submission" date="2018-02" db="EMBL/GenBank/DDBJ databases">
        <title>Comparative genomes isolates from brazilian mangrove.</title>
        <authorList>
            <person name="Araujo J.E."/>
            <person name="Taketani R.G."/>
            <person name="Silva M.C.P."/>
            <person name="Loureco M.V."/>
            <person name="Andreote F.D."/>
        </authorList>
    </citation>
    <scope>NUCLEOTIDE SEQUENCE [LARGE SCALE GENOMIC DNA]</scope>
    <source>
        <strain evidence="7 8">Hex-1 MGV</strain>
    </source>
</reference>
<feature type="transmembrane region" description="Helical" evidence="5">
    <location>
        <begin position="6"/>
        <end position="23"/>
    </location>
</feature>
<dbReference type="GO" id="GO:0005886">
    <property type="term" value="C:plasma membrane"/>
    <property type="evidence" value="ECO:0007669"/>
    <property type="project" value="TreeGrafter"/>
</dbReference>
<feature type="transmembrane region" description="Helical" evidence="5">
    <location>
        <begin position="30"/>
        <end position="48"/>
    </location>
</feature>